<dbReference type="KEGG" id="piv:NCTC13079_00557"/>
<dbReference type="RefSeq" id="WP_126465019.1">
    <property type="nucleotide sequence ID" value="NZ_JAUSWF010000001.1"/>
</dbReference>
<reference evidence="1 2" key="1">
    <citation type="submission" date="2018-12" db="EMBL/GenBank/DDBJ databases">
        <authorList>
            <consortium name="Pathogen Informatics"/>
        </authorList>
    </citation>
    <scope>NUCLEOTIDE SEQUENCE [LARGE SCALE GENOMIC DNA]</scope>
    <source>
        <strain evidence="1 2">NCTC13079</strain>
    </source>
</reference>
<sequence>MIRSYSELLKRFIDFTDTKLIVLANALRYDTSYISKWCSGTKLPTAKAIHEINDTLGAIFAEAIIEEDALPFFYHTFHIDRRGLQDLTEDQLAKKITQILNDAYYEAAPEPFVEVGGNELAFHAGTYKVKKQIAEILKDLIILGDAEPLYIWTNFDVFSPQMKFILDIIKEYQLNDRQITVAAGYTFDETANSLQLYRLMSAYSNLSIELYDTSPLSGFKFIVIEDKFFSNFTIDNEGNFETVTYSFDLDLVREFSDFITAKVPNPDYALKTIDSEEVASSNFRTNFYTGSQFKFLNGYGFEFLLPPEVVSDIVESNQNGDGTSAEIQEIKKLEVIWEELFINAEIDFFMPRSSLFEYMEHGYIMHCGIHYRLRPEQRSRHYAHIIECMRNNPKIQFYLIDDFATRNLKNYKEFNFHYNGTQCFLKNSKLAKTAEISVVTDPRLMDLFESLLGELEANNAYIAYDADSLESLLTKYEKIFNPSRD</sequence>
<dbReference type="OrthoDB" id="1783193at2"/>
<organism evidence="1 2">
    <name type="scientific">Aedoeadaptatus ivorii</name>
    <dbReference type="NCBI Taxonomy" id="54006"/>
    <lineage>
        <taxon>Bacteria</taxon>
        <taxon>Bacillati</taxon>
        <taxon>Bacillota</taxon>
        <taxon>Tissierellia</taxon>
        <taxon>Tissierellales</taxon>
        <taxon>Peptoniphilaceae</taxon>
        <taxon>Aedoeadaptatus</taxon>
    </lineage>
</organism>
<dbReference type="EMBL" id="LR134523">
    <property type="protein sequence ID" value="VEJ35187.1"/>
    <property type="molecule type" value="Genomic_DNA"/>
</dbReference>
<gene>
    <name evidence="1" type="ORF">NCTC13079_00557</name>
</gene>
<proteinExistence type="predicted"/>
<keyword evidence="2" id="KW-1185">Reference proteome</keyword>
<accession>A0A3S5AIU6</accession>
<name>A0A3S5AIU6_9FIRM</name>
<evidence type="ECO:0000313" key="1">
    <source>
        <dbReference type="EMBL" id="VEJ35187.1"/>
    </source>
</evidence>
<dbReference type="Proteomes" id="UP000269544">
    <property type="component" value="Chromosome"/>
</dbReference>
<protein>
    <submittedName>
        <fullName evidence="1">Uncharacterized protein</fullName>
    </submittedName>
</protein>
<evidence type="ECO:0000313" key="2">
    <source>
        <dbReference type="Proteomes" id="UP000269544"/>
    </source>
</evidence>
<dbReference type="AlphaFoldDB" id="A0A3S5AIU6"/>